<dbReference type="PANTHER" id="PTHR30614">
    <property type="entry name" value="MEMBRANE COMPONENT OF AMINO ACID ABC TRANSPORTER"/>
    <property type="match status" value="1"/>
</dbReference>
<organism evidence="11 12">
    <name type="scientific">Pseudomonas fluorescens</name>
    <dbReference type="NCBI Taxonomy" id="294"/>
    <lineage>
        <taxon>Bacteria</taxon>
        <taxon>Pseudomonadati</taxon>
        <taxon>Pseudomonadota</taxon>
        <taxon>Gammaproteobacteria</taxon>
        <taxon>Pseudomonadales</taxon>
        <taxon>Pseudomonadaceae</taxon>
        <taxon>Pseudomonas</taxon>
    </lineage>
</organism>
<dbReference type="GO" id="GO:0043190">
    <property type="term" value="C:ATP-binding cassette (ABC) transporter complex"/>
    <property type="evidence" value="ECO:0007669"/>
    <property type="project" value="InterPro"/>
</dbReference>
<dbReference type="EMBL" id="QLIN01000001">
    <property type="protein sequence ID" value="RAI72487.1"/>
    <property type="molecule type" value="Genomic_DNA"/>
</dbReference>
<dbReference type="AlphaFoldDB" id="A0A327NBC3"/>
<evidence type="ECO:0000256" key="7">
    <source>
        <dbReference type="ARBA" id="ARBA00022989"/>
    </source>
</evidence>
<proteinExistence type="inferred from homology"/>
<evidence type="ECO:0000313" key="11">
    <source>
        <dbReference type="EMBL" id="RAI72487.1"/>
    </source>
</evidence>
<evidence type="ECO:0000256" key="2">
    <source>
        <dbReference type="ARBA" id="ARBA00010072"/>
    </source>
</evidence>
<evidence type="ECO:0000256" key="8">
    <source>
        <dbReference type="ARBA" id="ARBA00023136"/>
    </source>
</evidence>
<keyword evidence="6" id="KW-0029">Amino-acid transport</keyword>
<dbReference type="Proteomes" id="UP000249493">
    <property type="component" value="Unassembled WGS sequence"/>
</dbReference>
<evidence type="ECO:0000256" key="3">
    <source>
        <dbReference type="ARBA" id="ARBA00022448"/>
    </source>
</evidence>
<dbReference type="RefSeq" id="WP_111280064.1">
    <property type="nucleotide sequence ID" value="NZ_QLIN01000001.1"/>
</dbReference>
<comment type="caution">
    <text evidence="11">The sequence shown here is derived from an EMBL/GenBank/DDBJ whole genome shotgun (WGS) entry which is preliminary data.</text>
</comment>
<comment type="similarity">
    <text evidence="2">Belongs to the binding-protein-dependent transport system permease family. HisMQ subfamily.</text>
</comment>
<feature type="transmembrane region" description="Helical" evidence="9">
    <location>
        <begin position="97"/>
        <end position="116"/>
    </location>
</feature>
<evidence type="ECO:0000256" key="5">
    <source>
        <dbReference type="ARBA" id="ARBA00022692"/>
    </source>
</evidence>
<dbReference type="CDD" id="cd06261">
    <property type="entry name" value="TM_PBP2"/>
    <property type="match status" value="1"/>
</dbReference>
<gene>
    <name evidence="11" type="ORF">DOZ80_02805</name>
</gene>
<dbReference type="InterPro" id="IPR010065">
    <property type="entry name" value="AA_ABC_transptr_permease_3TM"/>
</dbReference>
<evidence type="ECO:0000259" key="10">
    <source>
        <dbReference type="PROSITE" id="PS50928"/>
    </source>
</evidence>
<accession>A0A327NBC3</accession>
<dbReference type="GO" id="GO:0006865">
    <property type="term" value="P:amino acid transport"/>
    <property type="evidence" value="ECO:0007669"/>
    <property type="project" value="UniProtKB-KW"/>
</dbReference>
<keyword evidence="3 9" id="KW-0813">Transport</keyword>
<dbReference type="PANTHER" id="PTHR30614:SF0">
    <property type="entry name" value="L-CYSTINE TRANSPORT SYSTEM PERMEASE PROTEIN TCYL"/>
    <property type="match status" value="1"/>
</dbReference>
<feature type="transmembrane region" description="Helical" evidence="9">
    <location>
        <begin position="162"/>
        <end position="178"/>
    </location>
</feature>
<reference evidence="11 12" key="1">
    <citation type="submission" date="2018-06" db="EMBL/GenBank/DDBJ databases">
        <authorList>
            <person name="Zhirakovskaya E."/>
        </authorList>
    </citation>
    <scope>NUCLEOTIDE SEQUENCE [LARGE SCALE GENOMIC DNA]</scope>
    <source>
        <strain evidence="11 12">LY3</strain>
    </source>
</reference>
<evidence type="ECO:0000313" key="12">
    <source>
        <dbReference type="Proteomes" id="UP000249493"/>
    </source>
</evidence>
<keyword evidence="8 9" id="KW-0472">Membrane</keyword>
<protein>
    <recommendedName>
        <fullName evidence="10">ABC transmembrane type-1 domain-containing protein</fullName>
    </recommendedName>
</protein>
<dbReference type="InterPro" id="IPR035906">
    <property type="entry name" value="MetI-like_sf"/>
</dbReference>
<comment type="subcellular location">
    <subcellularLocation>
        <location evidence="1">Cell inner membrane</location>
        <topology evidence="1">Multi-pass membrane protein</topology>
    </subcellularLocation>
    <subcellularLocation>
        <location evidence="9">Cell membrane</location>
        <topology evidence="9">Multi-pass membrane protein</topology>
    </subcellularLocation>
</comment>
<evidence type="ECO:0000256" key="9">
    <source>
        <dbReference type="RuleBase" id="RU363032"/>
    </source>
</evidence>
<evidence type="ECO:0000256" key="6">
    <source>
        <dbReference type="ARBA" id="ARBA00022970"/>
    </source>
</evidence>
<dbReference type="SUPFAM" id="SSF161098">
    <property type="entry name" value="MetI-like"/>
    <property type="match status" value="1"/>
</dbReference>
<name>A0A327NBC3_PSEFL</name>
<keyword evidence="4" id="KW-1003">Cell membrane</keyword>
<dbReference type="InterPro" id="IPR043429">
    <property type="entry name" value="ArtM/GltK/GlnP/TcyL/YhdX-like"/>
</dbReference>
<feature type="transmembrane region" description="Helical" evidence="9">
    <location>
        <begin position="20"/>
        <end position="44"/>
    </location>
</feature>
<feature type="transmembrane region" description="Helical" evidence="9">
    <location>
        <begin position="56"/>
        <end position="77"/>
    </location>
</feature>
<dbReference type="GO" id="GO:0022857">
    <property type="term" value="F:transmembrane transporter activity"/>
    <property type="evidence" value="ECO:0007669"/>
    <property type="project" value="InterPro"/>
</dbReference>
<dbReference type="InterPro" id="IPR000515">
    <property type="entry name" value="MetI-like"/>
</dbReference>
<dbReference type="NCBIfam" id="TIGR01726">
    <property type="entry name" value="HEQRo_perm_3TM"/>
    <property type="match status" value="1"/>
</dbReference>
<sequence length="225" mass="24770">MLELLLHSELWVAIARGIPVTLALTALAMVFGLAIGSVIAVISTSRNIYLKVFGESFSFVFRAIPLLTLLYFLYYGLPNVGWIRYGPLWEVFFREPFAIAVLAFSLNNAAYLSEALRGGMKSVTKGQLEACVAIGMNEGMALRRVVLPIAFRNSIMTIGNELVFTLKATSLASAIVVSDVLSNAKVYGKIFSDNLTPYLAAAVFYIVIVALIDVVLVRFKRKYQL</sequence>
<feature type="transmembrane region" description="Helical" evidence="9">
    <location>
        <begin position="198"/>
        <end position="219"/>
    </location>
</feature>
<evidence type="ECO:0000256" key="1">
    <source>
        <dbReference type="ARBA" id="ARBA00004429"/>
    </source>
</evidence>
<dbReference type="Gene3D" id="1.10.3720.10">
    <property type="entry name" value="MetI-like"/>
    <property type="match status" value="1"/>
</dbReference>
<dbReference type="Pfam" id="PF00528">
    <property type="entry name" value="BPD_transp_1"/>
    <property type="match status" value="1"/>
</dbReference>
<dbReference type="PROSITE" id="PS50928">
    <property type="entry name" value="ABC_TM1"/>
    <property type="match status" value="1"/>
</dbReference>
<feature type="domain" description="ABC transmembrane type-1" evidence="10">
    <location>
        <begin position="18"/>
        <end position="216"/>
    </location>
</feature>
<evidence type="ECO:0000256" key="4">
    <source>
        <dbReference type="ARBA" id="ARBA00022475"/>
    </source>
</evidence>
<keyword evidence="5 9" id="KW-0812">Transmembrane</keyword>
<keyword evidence="7 9" id="KW-1133">Transmembrane helix</keyword>